<feature type="region of interest" description="Disordered" evidence="1">
    <location>
        <begin position="171"/>
        <end position="193"/>
    </location>
</feature>
<feature type="compositionally biased region" description="Basic and acidic residues" evidence="1">
    <location>
        <begin position="592"/>
        <end position="607"/>
    </location>
</feature>
<sequence length="660" mass="72207">MPRKAKKATKDGVRRKAVPWESDRVSPDSPSSMEVLITWLTTLGNAERLRREKRKDLIKEIIQILAANGIQHRAVGDVHSKIWYMETQFTSARALLIRKDQLDAFQRGEAGAEVTNEVLKLCPQYRELVPVFGEIGAGKEEQVVPKNAANGAAAPNGAKAVNSAAVAAADGNTRASGEWKKSLETDRGKAATEKTQANGRVEVVVDALDGVNGGKTSVQKKGNGGEKAEAKKANGIDAAARKKATTVAENREQSVIDAKKGAAHVGSNEAENDEHSGADEQEMIDADGKQAEDVIVVIEEEEGVLADVKDGRRDVNENKRNDGEEESAKSEDEEEETDTISEQAEAQAGDESEGESSEEEEKPHTRIIVRTGVRSPFKTKPQQNESESSSSEEEDGDEQSESESEKEDGDGEERIPLAQPDEVDATPAGEEGEQAEQIDVNNDEENDQGGTDEADQSKAEESGESEDDEEVEEERAQDRSPKAVVDSGNDSDSSSSSKNEDADTEEETPPTQLKAPSDQEEESEEEESKTEDNENDVDMEKDAQKPAEQNESDDESVQRSSIRKRSISSEAPISPTTSKRSRTDNDFNSATRDLEREAFIERAKQERDQRDELFKLERAKLECELQAKQVLLAVERSLARKKLLGVGIDPAEVDRVLPLL</sequence>
<feature type="compositionally biased region" description="Basic and acidic residues" evidence="1">
    <location>
        <begin position="249"/>
        <end position="260"/>
    </location>
</feature>
<feature type="compositionally biased region" description="Low complexity" evidence="1">
    <location>
        <begin position="486"/>
        <end position="497"/>
    </location>
</feature>
<feature type="compositionally biased region" description="Acidic residues" evidence="1">
    <location>
        <begin position="518"/>
        <end position="537"/>
    </location>
</feature>
<feature type="compositionally biased region" description="Acidic residues" evidence="1">
    <location>
        <begin position="348"/>
        <end position="360"/>
    </location>
</feature>
<feature type="compositionally biased region" description="Basic and acidic residues" evidence="1">
    <location>
        <begin position="308"/>
        <end position="330"/>
    </location>
</feature>
<name>A0A329SQP6_9STRA</name>
<dbReference type="PANTHER" id="PTHR33324">
    <property type="entry name" value="EXPRESSED PROTEIN"/>
    <property type="match status" value="1"/>
</dbReference>
<feature type="region of interest" description="Disordered" evidence="1">
    <location>
        <begin position="308"/>
        <end position="607"/>
    </location>
</feature>
<accession>A0A329SQP6</accession>
<keyword evidence="4" id="KW-1185">Reference proteome</keyword>
<feature type="compositionally biased region" description="Basic and acidic residues" evidence="1">
    <location>
        <begin position="177"/>
        <end position="192"/>
    </location>
</feature>
<dbReference type="Proteomes" id="UP000251314">
    <property type="component" value="Unassembled WGS sequence"/>
</dbReference>
<evidence type="ECO:0000313" key="2">
    <source>
        <dbReference type="EMBL" id="KAG2991753.1"/>
    </source>
</evidence>
<dbReference type="STRING" id="29920.A0A329SQP6"/>
<dbReference type="OrthoDB" id="129923at2759"/>
<evidence type="ECO:0000313" key="3">
    <source>
        <dbReference type="EMBL" id="RAW39283.1"/>
    </source>
</evidence>
<feature type="compositionally biased region" description="Acidic residues" evidence="1">
    <location>
        <begin position="390"/>
        <end position="411"/>
    </location>
</feature>
<feature type="region of interest" description="Disordered" evidence="1">
    <location>
        <begin position="1"/>
        <end position="29"/>
    </location>
</feature>
<comment type="caution">
    <text evidence="3">The sequence shown here is derived from an EMBL/GenBank/DDBJ whole genome shotgun (WGS) entry which is preliminary data.</text>
</comment>
<reference evidence="3 4" key="1">
    <citation type="submission" date="2018-01" db="EMBL/GenBank/DDBJ databases">
        <title>Draft genome of the strawberry crown rot pathogen Phytophthora cactorum.</title>
        <authorList>
            <person name="Armitage A.D."/>
            <person name="Lysoe E."/>
            <person name="Nellist C.F."/>
            <person name="Harrison R.J."/>
            <person name="Brurberg M.B."/>
        </authorList>
    </citation>
    <scope>NUCLEOTIDE SEQUENCE [LARGE SCALE GENOMIC DNA]</scope>
    <source>
        <strain evidence="3 4">10300</strain>
    </source>
</reference>
<feature type="compositionally biased region" description="Acidic residues" evidence="1">
    <location>
        <begin position="462"/>
        <end position="473"/>
    </location>
</feature>
<reference evidence="2" key="2">
    <citation type="submission" date="2018-10" db="EMBL/GenBank/DDBJ databases">
        <title>Effector identification in a new, highly contiguous assembly of the strawberry crown rot pathogen Phytophthora cactorum.</title>
        <authorList>
            <person name="Armitage A.D."/>
            <person name="Nellist C.F."/>
            <person name="Bates H."/>
            <person name="Vickerstaff R.J."/>
            <person name="Harrison R.J."/>
        </authorList>
    </citation>
    <scope>NUCLEOTIDE SEQUENCE</scope>
    <source>
        <strain evidence="2">P415</strain>
    </source>
</reference>
<gene>
    <name evidence="3" type="ORF">PC110_g4480</name>
    <name evidence="2" type="ORF">PC118_g4964</name>
</gene>
<dbReference type="EMBL" id="RCML01000097">
    <property type="protein sequence ID" value="KAG2991753.1"/>
    <property type="molecule type" value="Genomic_DNA"/>
</dbReference>
<dbReference type="VEuPathDB" id="FungiDB:PC110_g4480"/>
<evidence type="ECO:0000256" key="1">
    <source>
        <dbReference type="SAM" id="MobiDB-lite"/>
    </source>
</evidence>
<feature type="region of interest" description="Disordered" evidence="1">
    <location>
        <begin position="212"/>
        <end position="278"/>
    </location>
</feature>
<organism evidence="3 4">
    <name type="scientific">Phytophthora cactorum</name>
    <dbReference type="NCBI Taxonomy" id="29920"/>
    <lineage>
        <taxon>Eukaryota</taxon>
        <taxon>Sar</taxon>
        <taxon>Stramenopiles</taxon>
        <taxon>Oomycota</taxon>
        <taxon>Peronosporomycetes</taxon>
        <taxon>Peronosporales</taxon>
        <taxon>Peronosporaceae</taxon>
        <taxon>Phytophthora</taxon>
    </lineage>
</organism>
<protein>
    <submittedName>
        <fullName evidence="3">Uncharacterized protein</fullName>
    </submittedName>
</protein>
<evidence type="ECO:0000313" key="4">
    <source>
        <dbReference type="Proteomes" id="UP000251314"/>
    </source>
</evidence>
<dbReference type="EMBL" id="MJFZ01000069">
    <property type="protein sequence ID" value="RAW39283.1"/>
    <property type="molecule type" value="Genomic_DNA"/>
</dbReference>
<dbReference type="Proteomes" id="UP000697107">
    <property type="component" value="Unassembled WGS sequence"/>
</dbReference>
<feature type="compositionally biased region" description="Basic and acidic residues" evidence="1">
    <location>
        <begin position="223"/>
        <end position="234"/>
    </location>
</feature>
<dbReference type="PANTHER" id="PTHR33324:SF2">
    <property type="entry name" value="MYB_SANT-LIKE DNA-BINDING DOMAIN-CONTAINING PROTEIN"/>
    <property type="match status" value="1"/>
</dbReference>
<proteinExistence type="predicted"/>
<feature type="compositionally biased region" description="Acidic residues" evidence="1">
    <location>
        <begin position="430"/>
        <end position="454"/>
    </location>
</feature>
<dbReference type="AlphaFoldDB" id="A0A329SQP6"/>